<keyword evidence="3 6" id="KW-1133">Transmembrane helix</keyword>
<feature type="transmembrane region" description="Helical" evidence="6">
    <location>
        <begin position="117"/>
        <end position="140"/>
    </location>
</feature>
<dbReference type="Proteomes" id="UP000479241">
    <property type="component" value="Unassembled WGS sequence"/>
</dbReference>
<feature type="region of interest" description="Disordered" evidence="5">
    <location>
        <begin position="1"/>
        <end position="24"/>
    </location>
</feature>
<dbReference type="GO" id="GO:0140359">
    <property type="term" value="F:ABC-type transporter activity"/>
    <property type="evidence" value="ECO:0007669"/>
    <property type="project" value="InterPro"/>
</dbReference>
<gene>
    <name evidence="8" type="ORF">GCU60_18430</name>
</gene>
<evidence type="ECO:0000256" key="6">
    <source>
        <dbReference type="SAM" id="Phobius"/>
    </source>
</evidence>
<evidence type="ECO:0000256" key="2">
    <source>
        <dbReference type="ARBA" id="ARBA00022692"/>
    </source>
</evidence>
<feature type="compositionally biased region" description="Low complexity" evidence="5">
    <location>
        <begin position="1"/>
        <end position="18"/>
    </location>
</feature>
<comment type="subcellular location">
    <subcellularLocation>
        <location evidence="1">Membrane</location>
        <topology evidence="1">Multi-pass membrane protein</topology>
    </subcellularLocation>
</comment>
<evidence type="ECO:0000256" key="1">
    <source>
        <dbReference type="ARBA" id="ARBA00004141"/>
    </source>
</evidence>
<feature type="transmembrane region" description="Helical" evidence="6">
    <location>
        <begin position="43"/>
        <end position="62"/>
    </location>
</feature>
<keyword evidence="4 6" id="KW-0472">Membrane</keyword>
<proteinExistence type="predicted"/>
<feature type="transmembrane region" description="Helical" evidence="6">
    <location>
        <begin position="152"/>
        <end position="176"/>
    </location>
</feature>
<evidence type="ECO:0000256" key="5">
    <source>
        <dbReference type="SAM" id="MobiDB-lite"/>
    </source>
</evidence>
<comment type="caution">
    <text evidence="8">The sequence shown here is derived from an EMBL/GenBank/DDBJ whole genome shotgun (WGS) entry which is preliminary data.</text>
</comment>
<sequence length="278" mass="28627">MPTATTASTASTAASSATGPSRTRRTLALARAETRLFLRNRTAVVNSLLLPLLLVAAVPVLGFGGGEIQVGPRLVVSAIGVMLVFLTYTNLLATFVARREDLVLQRMRTGELTGAEVLLGTAAPTLLITFGQVALVGAGTAALGEWTAPVDVVLPLVALIGGGALMLLLAAASTAFTRTSESAQITALPLLLVSTTLSGLFFPLSVLPDPLATAARFLPLTPIVELSQLGLAGLTWSGAAVDWAGAWTAALLPLAVLAAWLGVGGSLARRGFRWAPRR</sequence>
<dbReference type="PANTHER" id="PTHR43027">
    <property type="entry name" value="DOXORUBICIN RESISTANCE ABC TRANSPORTER PERMEASE PROTEIN DRRC-RELATED"/>
    <property type="match status" value="1"/>
</dbReference>
<dbReference type="Pfam" id="PF01061">
    <property type="entry name" value="ABC2_membrane"/>
    <property type="match status" value="1"/>
</dbReference>
<evidence type="ECO:0000256" key="4">
    <source>
        <dbReference type="ARBA" id="ARBA00023136"/>
    </source>
</evidence>
<reference evidence="8 9" key="1">
    <citation type="submission" date="2019-12" db="EMBL/GenBank/DDBJ databases">
        <title>the WGS of Blastococcus saxobsidens 67B17.</title>
        <authorList>
            <person name="Jiang Z."/>
        </authorList>
    </citation>
    <scope>NUCLEOTIDE SEQUENCE [LARGE SCALE GENOMIC DNA]</scope>
    <source>
        <strain evidence="8 9">67B17</strain>
    </source>
</reference>
<accession>A0A6L9W7D9</accession>
<dbReference type="AlphaFoldDB" id="A0A6L9W7D9"/>
<feature type="domain" description="ABC-2 type transporter transmembrane" evidence="7">
    <location>
        <begin position="26"/>
        <end position="226"/>
    </location>
</feature>
<dbReference type="InterPro" id="IPR013525">
    <property type="entry name" value="ABC2_TM"/>
</dbReference>
<dbReference type="PANTHER" id="PTHR43027:SF2">
    <property type="entry name" value="TRANSPORT PERMEASE PROTEIN"/>
    <property type="match status" value="1"/>
</dbReference>
<feature type="transmembrane region" description="Helical" evidence="6">
    <location>
        <begin position="244"/>
        <end position="268"/>
    </location>
</feature>
<feature type="transmembrane region" description="Helical" evidence="6">
    <location>
        <begin position="188"/>
        <end position="207"/>
    </location>
</feature>
<evidence type="ECO:0000313" key="8">
    <source>
        <dbReference type="EMBL" id="NEK87719.1"/>
    </source>
</evidence>
<feature type="transmembrane region" description="Helical" evidence="6">
    <location>
        <begin position="74"/>
        <end position="96"/>
    </location>
</feature>
<dbReference type="GO" id="GO:0016020">
    <property type="term" value="C:membrane"/>
    <property type="evidence" value="ECO:0007669"/>
    <property type="project" value="UniProtKB-SubCell"/>
</dbReference>
<dbReference type="EMBL" id="JAAGWG010000040">
    <property type="protein sequence ID" value="NEK87719.1"/>
    <property type="molecule type" value="Genomic_DNA"/>
</dbReference>
<dbReference type="InterPro" id="IPR052902">
    <property type="entry name" value="ABC-2_transporter"/>
</dbReference>
<name>A0A6L9W7D9_9ACTN</name>
<organism evidence="8 9">
    <name type="scientific">Blastococcus saxobsidens</name>
    <dbReference type="NCBI Taxonomy" id="138336"/>
    <lineage>
        <taxon>Bacteria</taxon>
        <taxon>Bacillati</taxon>
        <taxon>Actinomycetota</taxon>
        <taxon>Actinomycetes</taxon>
        <taxon>Geodermatophilales</taxon>
        <taxon>Geodermatophilaceae</taxon>
        <taxon>Blastococcus</taxon>
    </lineage>
</organism>
<dbReference type="RefSeq" id="WP_163207896.1">
    <property type="nucleotide sequence ID" value="NZ_JAAGWG010000040.1"/>
</dbReference>
<protein>
    <submittedName>
        <fullName evidence="8">ABC transporter permease</fullName>
    </submittedName>
</protein>
<evidence type="ECO:0000256" key="3">
    <source>
        <dbReference type="ARBA" id="ARBA00022989"/>
    </source>
</evidence>
<evidence type="ECO:0000259" key="7">
    <source>
        <dbReference type="Pfam" id="PF01061"/>
    </source>
</evidence>
<evidence type="ECO:0000313" key="9">
    <source>
        <dbReference type="Proteomes" id="UP000479241"/>
    </source>
</evidence>
<keyword evidence="2 6" id="KW-0812">Transmembrane</keyword>